<comment type="caution">
    <text evidence="1">The sequence shown here is derived from an EMBL/GenBank/DDBJ whole genome shotgun (WGS) entry which is preliminary data.</text>
</comment>
<name>A0ABQ1GZZ3_9BACL</name>
<accession>A0ABQ1GZZ3</accession>
<dbReference type="Proteomes" id="UP000609323">
    <property type="component" value="Unassembled WGS sequence"/>
</dbReference>
<reference evidence="2" key="1">
    <citation type="journal article" date="2019" name="Int. J. Syst. Evol. Microbiol.">
        <title>The Global Catalogue of Microorganisms (GCM) 10K type strain sequencing project: providing services to taxonomists for standard genome sequencing and annotation.</title>
        <authorList>
            <consortium name="The Broad Institute Genomics Platform"/>
            <consortium name="The Broad Institute Genome Sequencing Center for Infectious Disease"/>
            <person name="Wu L."/>
            <person name="Ma J."/>
        </authorList>
    </citation>
    <scope>NUCLEOTIDE SEQUENCE [LARGE SCALE GENOMIC DNA]</scope>
    <source>
        <strain evidence="2">CGMCC 1.15044</strain>
    </source>
</reference>
<protein>
    <submittedName>
        <fullName evidence="1">Uncharacterized protein</fullName>
    </submittedName>
</protein>
<organism evidence="1 2">
    <name type="scientific">Paenibacillus physcomitrellae</name>
    <dbReference type="NCBI Taxonomy" id="1619311"/>
    <lineage>
        <taxon>Bacteria</taxon>
        <taxon>Bacillati</taxon>
        <taxon>Bacillota</taxon>
        <taxon>Bacilli</taxon>
        <taxon>Bacillales</taxon>
        <taxon>Paenibacillaceae</taxon>
        <taxon>Paenibacillus</taxon>
    </lineage>
</organism>
<sequence>MFLFASLITPIIRVFIICIEMSIELRSRLRRLSRILRDEFRNGFSYLDTVRGRGTRGEIPPKGRIS</sequence>
<keyword evidence="2" id="KW-1185">Reference proteome</keyword>
<dbReference type="EMBL" id="BMHF01000074">
    <property type="protein sequence ID" value="GGA54024.1"/>
    <property type="molecule type" value="Genomic_DNA"/>
</dbReference>
<evidence type="ECO:0000313" key="2">
    <source>
        <dbReference type="Proteomes" id="UP000609323"/>
    </source>
</evidence>
<evidence type="ECO:0000313" key="1">
    <source>
        <dbReference type="EMBL" id="GGA54024.1"/>
    </source>
</evidence>
<gene>
    <name evidence="1" type="ORF">GCM10010917_43590</name>
</gene>
<proteinExistence type="predicted"/>